<keyword evidence="2" id="KW-1185">Reference proteome</keyword>
<evidence type="ECO:0000313" key="1">
    <source>
        <dbReference type="EMBL" id="UTC24867.1"/>
    </source>
</evidence>
<evidence type="ECO:0000313" key="2">
    <source>
        <dbReference type="Proteomes" id="UP001055955"/>
    </source>
</evidence>
<dbReference type="Gene3D" id="1.25.40.20">
    <property type="entry name" value="Ankyrin repeat-containing domain"/>
    <property type="match status" value="1"/>
</dbReference>
<dbReference type="EMBL" id="CP092900">
    <property type="protein sequence ID" value="UTC24867.1"/>
    <property type="molecule type" value="Genomic_DNA"/>
</dbReference>
<organism evidence="1 2">
    <name type="scientific">Candidatus Comchoanobacter bicostacola</name>
    <dbReference type="NCBI Taxonomy" id="2919598"/>
    <lineage>
        <taxon>Bacteria</taxon>
        <taxon>Pseudomonadati</taxon>
        <taxon>Pseudomonadota</taxon>
        <taxon>Gammaproteobacteria</taxon>
        <taxon>Candidatus Comchoanobacterales</taxon>
        <taxon>Candidatus Comchoanobacteraceae</taxon>
        <taxon>Candidatus Comchoanobacter</taxon>
    </lineage>
</organism>
<accession>A0ABY5DMJ7</accession>
<gene>
    <name evidence="1" type="ORF">MMH89_01715</name>
</gene>
<reference evidence="1 2" key="1">
    <citation type="journal article" date="2022" name="Nat. Microbiol.">
        <title>The microbiome of a bacterivorous marine choanoflagellate contains a resource-demanding obligate bacterial associate.</title>
        <authorList>
            <person name="Needham D.M."/>
            <person name="Poirier C."/>
            <person name="Bachy C."/>
            <person name="George E.E."/>
            <person name="Wilken S."/>
            <person name="Yung C.C.M."/>
            <person name="Limardo A.J."/>
            <person name="Morando M."/>
            <person name="Sudek L."/>
            <person name="Malmstrom R.R."/>
            <person name="Keeling P.J."/>
            <person name="Santoro A.E."/>
            <person name="Worden A.Z."/>
        </authorList>
    </citation>
    <scope>NUCLEOTIDE SEQUENCE [LARGE SCALE GENOMIC DNA]</scope>
    <source>
        <strain evidence="1 2">Comchoano-1</strain>
    </source>
</reference>
<dbReference type="Proteomes" id="UP001055955">
    <property type="component" value="Chromosome"/>
</dbReference>
<proteinExistence type="predicted"/>
<dbReference type="SUPFAM" id="SSF48403">
    <property type="entry name" value="Ankyrin repeat"/>
    <property type="match status" value="1"/>
</dbReference>
<protein>
    <submittedName>
        <fullName evidence="1">Uncharacterized protein</fullName>
    </submittedName>
</protein>
<name>A0ABY5DMJ7_9GAMM</name>
<sequence>MKNSAMLLKSESENPGFIAGLEYEELTNWAESGAFSALTPEEFSTIVIASPWTISYLADATEAGHPEALNQLVASNAFSGITPEDFARIANESFTTIINLTYAAVKGHPEALNQLAASNAFSSITPEAFASIASESFHTINYLTYAAVKGHPEALNQLAASNAFSSITPEDFAGIASDSLFTIHHLADAAVEGHPEALNQLTASGAFSSITPEAFASIASESEDTISSLTRAARKGHSEALEKLMQTGAITLSSTRINWLDIFRESLKSDTGKGLALLNAAYHQGYSVGEVCDNLDILKFVGIEKTIKIANYRRQMHWTTPALNPVVAEDDLRNIHLSIIPSQLLLAKVLLGRSIPNEIAMKVAQMCRFQEKATLDTPTFTQYFQETLPLHHIAHSIEVVAAGVVQQLYFSIPYIKYKAVTQYRKKLFTALKAFLRGINALDSKTDNLTIKGGITSSSTPVSRSNAVSYIHKKLIVQDIADINLSLLWKLLGSYLFNAYTLTDTKLLDVDARYIFPDYSELKHSSAAGDIIKCWAFNVNQSNSCIISEKTHLLQLALTNHTHSAKAFNSALIESPEESMQFMECDMTQQGLREFVGKMSLTRK</sequence>
<dbReference type="RefSeq" id="WP_258568656.1">
    <property type="nucleotide sequence ID" value="NZ_CP092900.1"/>
</dbReference>
<dbReference type="InterPro" id="IPR036770">
    <property type="entry name" value="Ankyrin_rpt-contain_sf"/>
</dbReference>